<evidence type="ECO:0000313" key="3">
    <source>
        <dbReference type="Proteomes" id="UP001153555"/>
    </source>
</evidence>
<sequence length="912" mass="103762">DSLVNYEHNGVPYVAEVTMNEANDTEAENVGGGATYVVNNDESGDESDSDYSENDEEQHVYDKLKSRTCPQVLVSSCKKMNAAQKKAINEIGFGSIFHLSVNKLPRKLGYWLLDNFHPKTCEIKLQNGYSLHIESKDVALVLGFPNGESAIQKKRKHEWCSLLEEWSGKFVKDKRKILPTDVSVQMLSNQDGGIWFIRHFLVLLTSCLIETSGTGYILPQIMSHFNNTSAARHLNWCDYVLECLVNHHLTWAKNKKKSFNGPIFFLLMFYVDRVVIYKRIVPRCLPLVKGWTDKILRERQKTEIRSGRFGGGYPSDPHKSNEGLVYENVEFAQKASFALEMVAEAPNTHLDGNANLDAAESFMTEFLRKSKMVANAIVDMLRVVEQAPNKLSEHYDYKMVVDTAGSLLGCRSTENNLHNGTEPSLSQNQGSQLDDAFWSDPETLAIIEEIENAVMKRDEFKKSEDDIPSFSLGLTQEFADKIDVVVTKNDQPCTLISPQVTSRSMQSAEKKTPKGTIADQTNMDVWETGKIDSPAEVFSDEVFLPNGQSLNQINKRKREQLENKKWKLICSPPFGNSEPTTHNGKQKKKVTFLETPNHQTSREKEKQDMRENDNSGSSPPFGTSEPATDNGKQKKKVTFLETPGKEQQISMMVHPEHENHSLMRGCHNSGGEWRLICSPATNTSEPYNINEMKALTFRDTPDQRKFKGKEKQEMLPSTNHCMERRNKKDVRKSEKLLSPYYTRVLAATSKFNKKERDLCFWILDDVDKMDEAVFSSGHIECLRRELLTIRPSLFVSTTVVDIWAIVLNNLELLRSPGSPLRFFFTVDTCAFTIVNPTKGQSIGERRIMFYDMMKEQLKRAGQQLKNIDMLFFPIYQEEHYYIMCLNLKKLNIVLIDNSTSTTNGAIDIPSTL</sequence>
<dbReference type="Gene3D" id="3.40.395.10">
    <property type="entry name" value="Adenoviral Proteinase, Chain A"/>
    <property type="match status" value="1"/>
</dbReference>
<keyword evidence="3" id="KW-1185">Reference proteome</keyword>
<organism evidence="2 3">
    <name type="scientific">Striga hermonthica</name>
    <name type="common">Purple witchweed</name>
    <name type="synonym">Buchnera hermonthica</name>
    <dbReference type="NCBI Taxonomy" id="68872"/>
    <lineage>
        <taxon>Eukaryota</taxon>
        <taxon>Viridiplantae</taxon>
        <taxon>Streptophyta</taxon>
        <taxon>Embryophyta</taxon>
        <taxon>Tracheophyta</taxon>
        <taxon>Spermatophyta</taxon>
        <taxon>Magnoliopsida</taxon>
        <taxon>eudicotyledons</taxon>
        <taxon>Gunneridae</taxon>
        <taxon>Pentapetalae</taxon>
        <taxon>asterids</taxon>
        <taxon>lamiids</taxon>
        <taxon>Lamiales</taxon>
        <taxon>Orobanchaceae</taxon>
        <taxon>Buchnereae</taxon>
        <taxon>Striga</taxon>
    </lineage>
</organism>
<dbReference type="InterPro" id="IPR038765">
    <property type="entry name" value="Papain-like_cys_pep_sf"/>
</dbReference>
<evidence type="ECO:0008006" key="4">
    <source>
        <dbReference type="Google" id="ProtNLM"/>
    </source>
</evidence>
<feature type="region of interest" description="Disordered" evidence="1">
    <location>
        <begin position="28"/>
        <end position="57"/>
    </location>
</feature>
<dbReference type="OrthoDB" id="1749738at2759"/>
<evidence type="ECO:0000313" key="2">
    <source>
        <dbReference type="EMBL" id="CAA0817913.1"/>
    </source>
</evidence>
<dbReference type="EMBL" id="CACSLK010016728">
    <property type="protein sequence ID" value="CAA0817913.1"/>
    <property type="molecule type" value="Genomic_DNA"/>
</dbReference>
<feature type="region of interest" description="Disordered" evidence="1">
    <location>
        <begin position="569"/>
        <end position="635"/>
    </location>
</feature>
<dbReference type="Proteomes" id="UP001153555">
    <property type="component" value="Unassembled WGS sequence"/>
</dbReference>
<protein>
    <recommendedName>
        <fullName evidence="4">Ubiquitin-like protease family profile domain-containing protein</fullName>
    </recommendedName>
</protein>
<feature type="non-terminal residue" evidence="2">
    <location>
        <position position="912"/>
    </location>
</feature>
<comment type="caution">
    <text evidence="2">The sequence shown here is derived from an EMBL/GenBank/DDBJ whole genome shotgun (WGS) entry which is preliminary data.</text>
</comment>
<proteinExistence type="predicted"/>
<feature type="compositionally biased region" description="Acidic residues" evidence="1">
    <location>
        <begin position="42"/>
        <end position="56"/>
    </location>
</feature>
<feature type="non-terminal residue" evidence="2">
    <location>
        <position position="1"/>
    </location>
</feature>
<dbReference type="SUPFAM" id="SSF54001">
    <property type="entry name" value="Cysteine proteinases"/>
    <property type="match status" value="1"/>
</dbReference>
<feature type="compositionally biased region" description="Basic and acidic residues" evidence="1">
    <location>
        <begin position="600"/>
        <end position="613"/>
    </location>
</feature>
<gene>
    <name evidence="2" type="ORF">SHERM_17293</name>
</gene>
<evidence type="ECO:0000256" key="1">
    <source>
        <dbReference type="SAM" id="MobiDB-lite"/>
    </source>
</evidence>
<dbReference type="AlphaFoldDB" id="A0A9N7MWE1"/>
<dbReference type="PANTHER" id="PTHR34835">
    <property type="entry name" value="OS07G0283600 PROTEIN-RELATED"/>
    <property type="match status" value="1"/>
</dbReference>
<reference evidence="2" key="1">
    <citation type="submission" date="2019-12" db="EMBL/GenBank/DDBJ databases">
        <authorList>
            <person name="Scholes J."/>
        </authorList>
    </citation>
    <scope>NUCLEOTIDE SEQUENCE</scope>
</reference>
<feature type="compositionally biased region" description="Polar residues" evidence="1">
    <location>
        <begin position="614"/>
        <end position="627"/>
    </location>
</feature>
<name>A0A9N7MWE1_STRHE</name>
<dbReference type="PANTHER" id="PTHR34835:SF90">
    <property type="entry name" value="AMINOTRANSFERASE-LIKE PLANT MOBILE DOMAIN-CONTAINING PROTEIN"/>
    <property type="match status" value="1"/>
</dbReference>
<accession>A0A9N7MWE1</accession>